<dbReference type="AlphaFoldDB" id="A0A1H3VYU1"/>
<evidence type="ECO:0000313" key="4">
    <source>
        <dbReference type="Proteomes" id="UP000183469"/>
    </source>
</evidence>
<dbReference type="Gene3D" id="2.60.450.10">
    <property type="entry name" value="Lipopolysaccharide (LPS) transport protein A like domain"/>
    <property type="match status" value="1"/>
</dbReference>
<dbReference type="InterPro" id="IPR005653">
    <property type="entry name" value="OstA-like_N"/>
</dbReference>
<dbReference type="OrthoDB" id="1664915at2"/>
<dbReference type="Pfam" id="PF03968">
    <property type="entry name" value="LptD_N"/>
    <property type="match status" value="1"/>
</dbReference>
<sequence>MKCIRIPLLLIGMFFSLLTLCSAKDIEGGHTLNADMAKSKYQPVVSADHSQYNEDNGLYELTGNVRIQCQDRLITAANAKINANTLQVWADGGTAIHEGELNFTGDALYAELTESTAWFFGTRCGCERPGLAIHSDNMRYNWQTHIVIFDGHVLWVQKGKSNTSSHLEFDLNKNDVVR</sequence>
<feature type="chain" id="PRO_5010353971" evidence="1">
    <location>
        <begin position="24"/>
        <end position="178"/>
    </location>
</feature>
<name>A0A1H3VYU1_SELRU</name>
<dbReference type="RefSeq" id="WP_074670878.1">
    <property type="nucleotide sequence ID" value="NZ_FNQG01000002.1"/>
</dbReference>
<reference evidence="3 4" key="1">
    <citation type="submission" date="2016-10" db="EMBL/GenBank/DDBJ databases">
        <authorList>
            <person name="de Groot N.N."/>
        </authorList>
    </citation>
    <scope>NUCLEOTIDE SEQUENCE [LARGE SCALE GENOMIC DNA]</scope>
    <source>
        <strain evidence="3 4">DSM 2872</strain>
    </source>
</reference>
<evidence type="ECO:0000313" key="3">
    <source>
        <dbReference type="EMBL" id="SDZ79851.1"/>
    </source>
</evidence>
<feature type="signal peptide" evidence="1">
    <location>
        <begin position="1"/>
        <end position="23"/>
    </location>
</feature>
<dbReference type="Proteomes" id="UP000183469">
    <property type="component" value="Unassembled WGS sequence"/>
</dbReference>
<dbReference type="EMBL" id="FNQG01000002">
    <property type="protein sequence ID" value="SDZ79851.1"/>
    <property type="molecule type" value="Genomic_DNA"/>
</dbReference>
<proteinExistence type="predicted"/>
<evidence type="ECO:0000259" key="2">
    <source>
        <dbReference type="Pfam" id="PF03968"/>
    </source>
</evidence>
<gene>
    <name evidence="3" type="ORF">SAMN05660648_00705</name>
</gene>
<accession>A0A1H3VYU1</accession>
<organism evidence="3 4">
    <name type="scientific">Selenomonas ruminantium</name>
    <dbReference type="NCBI Taxonomy" id="971"/>
    <lineage>
        <taxon>Bacteria</taxon>
        <taxon>Bacillati</taxon>
        <taxon>Bacillota</taxon>
        <taxon>Negativicutes</taxon>
        <taxon>Selenomonadales</taxon>
        <taxon>Selenomonadaceae</taxon>
        <taxon>Selenomonas</taxon>
    </lineage>
</organism>
<protein>
    <submittedName>
        <fullName evidence="3">OstA-like protein</fullName>
    </submittedName>
</protein>
<feature type="domain" description="Organic solvent tolerance-like N-terminal" evidence="2">
    <location>
        <begin position="45"/>
        <end position="174"/>
    </location>
</feature>
<keyword evidence="1" id="KW-0732">Signal</keyword>
<evidence type="ECO:0000256" key="1">
    <source>
        <dbReference type="SAM" id="SignalP"/>
    </source>
</evidence>